<feature type="non-terminal residue" evidence="2">
    <location>
        <position position="1"/>
    </location>
</feature>
<organism evidence="2">
    <name type="scientific">Poeciliopsis prolifica</name>
    <name type="common">blackstripe livebearer</name>
    <dbReference type="NCBI Taxonomy" id="188132"/>
    <lineage>
        <taxon>Eukaryota</taxon>
        <taxon>Metazoa</taxon>
        <taxon>Chordata</taxon>
        <taxon>Craniata</taxon>
        <taxon>Vertebrata</taxon>
        <taxon>Euteleostomi</taxon>
        <taxon>Actinopterygii</taxon>
        <taxon>Neopterygii</taxon>
        <taxon>Teleostei</taxon>
        <taxon>Neoteleostei</taxon>
        <taxon>Acanthomorphata</taxon>
        <taxon>Ovalentaria</taxon>
        <taxon>Atherinomorphae</taxon>
        <taxon>Cyprinodontiformes</taxon>
        <taxon>Poeciliidae</taxon>
        <taxon>Poeciliinae</taxon>
        <taxon>Poeciliopsis</taxon>
    </lineage>
</organism>
<evidence type="ECO:0000313" key="2">
    <source>
        <dbReference type="EMBL" id="JAO05644.1"/>
    </source>
</evidence>
<proteinExistence type="predicted"/>
<reference evidence="2" key="1">
    <citation type="submission" date="2014-12" db="EMBL/GenBank/DDBJ databases">
        <title>Parallel Evolution in Life History Adaptation Evident in the Tissue-Specific Poeciliopsis prolifica transcriptome.</title>
        <authorList>
            <person name="Jue N.K."/>
            <person name="Foley R.J."/>
            <person name="Obergfell C."/>
            <person name="Reznick D.N."/>
            <person name="O'Neill R.J."/>
            <person name="O'Neill M.J."/>
        </authorList>
    </citation>
    <scope>NUCLEOTIDE SEQUENCE</scope>
</reference>
<evidence type="ECO:0000256" key="1">
    <source>
        <dbReference type="SAM" id="MobiDB-lite"/>
    </source>
</evidence>
<protein>
    <submittedName>
        <fullName evidence="2">PPUP8632</fullName>
    </submittedName>
</protein>
<sequence length="108" mass="11796">AECFKFQWCHVNLIRCSKSMIKQRERYKALHLKCALPLCGGPDHRRHLHAAHSQEEAPVRGGLQSQRSGAGRSPAGDGQHAEGPTRGAIDLTAGCWLEGVRSDWIAAG</sequence>
<dbReference type="AlphaFoldDB" id="A0A0S7EMM1"/>
<name>A0A0S7EMM1_9TELE</name>
<dbReference type="EMBL" id="GBYX01476033">
    <property type="protein sequence ID" value="JAO05644.1"/>
    <property type="molecule type" value="Transcribed_RNA"/>
</dbReference>
<gene>
    <name evidence="2" type="primary">PPUP8632</name>
</gene>
<feature type="region of interest" description="Disordered" evidence="1">
    <location>
        <begin position="47"/>
        <end position="87"/>
    </location>
</feature>
<accession>A0A0S7EMM1</accession>